<feature type="transmembrane region" description="Helical" evidence="2">
    <location>
        <begin position="346"/>
        <end position="369"/>
    </location>
</feature>
<accession>A0A1A9ACS8</accession>
<feature type="compositionally biased region" description="Pro residues" evidence="1">
    <location>
        <begin position="438"/>
        <end position="467"/>
    </location>
</feature>
<proteinExistence type="predicted"/>
<dbReference type="AlphaFoldDB" id="A0A1A9ACS8"/>
<feature type="compositionally biased region" description="Pro residues" evidence="1">
    <location>
        <begin position="521"/>
        <end position="534"/>
    </location>
</feature>
<feature type="region of interest" description="Disordered" evidence="1">
    <location>
        <begin position="42"/>
        <end position="116"/>
    </location>
</feature>
<evidence type="ECO:0000256" key="1">
    <source>
        <dbReference type="SAM" id="MobiDB-lite"/>
    </source>
</evidence>
<keyword evidence="2" id="KW-0812">Transmembrane</keyword>
<evidence type="ECO:0000313" key="5">
    <source>
        <dbReference type="Proteomes" id="UP000198765"/>
    </source>
</evidence>
<feature type="compositionally biased region" description="Low complexity" evidence="1">
    <location>
        <begin position="633"/>
        <end position="661"/>
    </location>
</feature>
<feature type="region of interest" description="Disordered" evidence="1">
    <location>
        <begin position="422"/>
        <end position="543"/>
    </location>
</feature>
<dbReference type="PATRIC" id="fig|299146.4.peg.5494"/>
<evidence type="ECO:0000256" key="3">
    <source>
        <dbReference type="SAM" id="SignalP"/>
    </source>
</evidence>
<protein>
    <recommendedName>
        <fullName evidence="6">TrbL/VirB6 plasmid conjugal transfer protein</fullName>
    </recommendedName>
</protein>
<feature type="region of interest" description="Disordered" evidence="1">
    <location>
        <begin position="569"/>
        <end position="719"/>
    </location>
</feature>
<name>A0A1A9ACS8_9ACTN</name>
<evidence type="ECO:0000256" key="2">
    <source>
        <dbReference type="SAM" id="Phobius"/>
    </source>
</evidence>
<dbReference type="Pfam" id="PF19590">
    <property type="entry name" value="TrbL_3"/>
    <property type="match status" value="1"/>
</dbReference>
<feature type="compositionally biased region" description="Low complexity" evidence="1">
    <location>
        <begin position="600"/>
        <end position="613"/>
    </location>
</feature>
<feature type="chain" id="PRO_5008383397" description="TrbL/VirB6 plasmid conjugal transfer protein" evidence="3">
    <location>
        <begin position="45"/>
        <end position="719"/>
    </location>
</feature>
<feature type="transmembrane region" description="Helical" evidence="2">
    <location>
        <begin position="317"/>
        <end position="340"/>
    </location>
</feature>
<gene>
    <name evidence="4" type="ORF">GA0070621_5323</name>
</gene>
<feature type="compositionally biased region" description="Low complexity" evidence="1">
    <location>
        <begin position="696"/>
        <end position="708"/>
    </location>
</feature>
<feature type="transmembrane region" description="Helical" evidence="2">
    <location>
        <begin position="164"/>
        <end position="187"/>
    </location>
</feature>
<keyword evidence="2" id="KW-1133">Transmembrane helix</keyword>
<feature type="transmembrane region" description="Helical" evidence="2">
    <location>
        <begin position="288"/>
        <end position="305"/>
    </location>
</feature>
<feature type="compositionally biased region" description="Pro residues" evidence="1">
    <location>
        <begin position="662"/>
        <end position="695"/>
    </location>
</feature>
<feature type="compositionally biased region" description="Low complexity" evidence="1">
    <location>
        <begin position="495"/>
        <end position="520"/>
    </location>
</feature>
<keyword evidence="3" id="KW-0732">Signal</keyword>
<dbReference type="PANTHER" id="PTHR24216">
    <property type="entry name" value="PAXILLIN-RELATED"/>
    <property type="match status" value="1"/>
</dbReference>
<dbReference type="InterPro" id="IPR045782">
    <property type="entry name" value="TrbL_3"/>
</dbReference>
<feature type="signal peptide" evidence="3">
    <location>
        <begin position="1"/>
        <end position="44"/>
    </location>
</feature>
<evidence type="ECO:0000313" key="4">
    <source>
        <dbReference type="EMBL" id="SBT54304.1"/>
    </source>
</evidence>
<reference evidence="4 5" key="1">
    <citation type="submission" date="2016-06" db="EMBL/GenBank/DDBJ databases">
        <authorList>
            <person name="Kjaerup R.B."/>
            <person name="Dalgaard T.S."/>
            <person name="Juul-Madsen H.R."/>
        </authorList>
    </citation>
    <scope>NUCLEOTIDE SEQUENCE [LARGE SCALE GENOMIC DNA]</scope>
    <source>
        <strain evidence="4 5">DSM 45248</strain>
    </source>
</reference>
<organism evidence="4 5">
    <name type="scientific">Micromonospora narathiwatensis</name>
    <dbReference type="NCBI Taxonomy" id="299146"/>
    <lineage>
        <taxon>Bacteria</taxon>
        <taxon>Bacillati</taxon>
        <taxon>Actinomycetota</taxon>
        <taxon>Actinomycetes</taxon>
        <taxon>Micromonosporales</taxon>
        <taxon>Micromonosporaceae</taxon>
        <taxon>Micromonospora</taxon>
    </lineage>
</organism>
<evidence type="ECO:0008006" key="6">
    <source>
        <dbReference type="Google" id="ProtNLM"/>
    </source>
</evidence>
<dbReference type="EMBL" id="LT594324">
    <property type="protein sequence ID" value="SBT54304.1"/>
    <property type="molecule type" value="Genomic_DNA"/>
</dbReference>
<feature type="compositionally biased region" description="Pro residues" evidence="1">
    <location>
        <begin position="47"/>
        <end position="104"/>
    </location>
</feature>
<dbReference type="PANTHER" id="PTHR24216:SF65">
    <property type="entry name" value="PAXILLIN-LIKE PROTEIN 1"/>
    <property type="match status" value="1"/>
</dbReference>
<keyword evidence="5" id="KW-1185">Reference proteome</keyword>
<sequence length="719" mass="73333">MGEVAMLPTRAAQRISRPARLALALLLGLGLASGAAVTATPAQAEPAPAPAPGVPTPGIPPSPSGPIPIPTPTPSPIGPPPTGTPTPAPTPTPDPSPGTSPTPPAATSTDDDPAWYDISGQIRKGINNFFAWMVETGLAPVMDTLGKTVLSTPDLTTNPQVKTIWTTSLVIANAVFVLFVIVGGFVVTSRETLQSRHGLKEILPRLVIGGVGANLSLLLCAKILTVANAVTAAIAGQGVDGPAAATALTQALSNAGQGNNFLLTLMILAALVMAIVVVLTFILRVAATILLIGVSPLALMCHATPQTEGLAYTWWRAFGACLGMQLAQAFIMLATVRVFLTPTGPAVLGLPITADGFLGIGVCLTMLWVQIKLPGWMKQFILGPLGQSRGRGLLGQLVSTYLTFKTLGLATGVLGGSKAAAGRTAGTAARRAGTIPRPGRPGPARAPRPGMPRPSRPGPSRPSPLPAGPAAFSHAPSPHTPLAQPAGTTTAAFSHATPPATTRHATGDAPPAVFSAAPSPQLAPPAPAPAPSPMPFSHDSTRVVPAAERHTAIGSAPTSTRAPAVVFSAAPQAQSAPKRPPAPVTPTFSAAPATPPRPRPTAARRAPATPTRPLSTANVTPANLPRSAQPHNPAVWPTPAVPTPAVRSTRAVRPSPSVRPAVPSPVRRPAPARAPTPTPVPAPEPPPAAPPPAQPRPRLLRPAAPSLSQRPVRRRPEKE</sequence>
<keyword evidence="2" id="KW-0472">Membrane</keyword>
<dbReference type="Proteomes" id="UP000198765">
    <property type="component" value="Chromosome I"/>
</dbReference>
<feature type="transmembrane region" description="Helical" evidence="2">
    <location>
        <begin position="261"/>
        <end position="282"/>
    </location>
</feature>
<feature type="compositionally biased region" description="Low complexity" evidence="1">
    <location>
        <begin position="422"/>
        <end position="437"/>
    </location>
</feature>